<dbReference type="Gene3D" id="3.40.630.30">
    <property type="match status" value="1"/>
</dbReference>
<evidence type="ECO:0000313" key="3">
    <source>
        <dbReference type="EMBL" id="TVV74989.1"/>
    </source>
</evidence>
<reference evidence="3 4" key="1">
    <citation type="submission" date="2019-07" db="EMBL/GenBank/DDBJ databases">
        <title>Sphingomonas solaris sp. nov., isolated from a solar panel from Boston, Massachusetts.</title>
        <authorList>
            <person name="Tanner K."/>
            <person name="Pascual J."/>
            <person name="Mancuso C."/>
            <person name="Pereto J."/>
            <person name="Khalil A."/>
            <person name="Vilanova C."/>
        </authorList>
    </citation>
    <scope>NUCLEOTIDE SEQUENCE [LARGE SCALE GENOMIC DNA]</scope>
    <source>
        <strain evidence="3 4">R4DWN</strain>
    </source>
</reference>
<dbReference type="GO" id="GO:0016740">
    <property type="term" value="F:transferase activity"/>
    <property type="evidence" value="ECO:0007669"/>
    <property type="project" value="UniProtKB-KW"/>
</dbReference>
<evidence type="ECO:0000313" key="4">
    <source>
        <dbReference type="Proteomes" id="UP000318681"/>
    </source>
</evidence>
<evidence type="ECO:0000259" key="2">
    <source>
        <dbReference type="Pfam" id="PF13480"/>
    </source>
</evidence>
<feature type="compositionally biased region" description="Basic and acidic residues" evidence="1">
    <location>
        <begin position="1"/>
        <end position="22"/>
    </location>
</feature>
<name>A0A558R6H8_9SPHN</name>
<feature type="domain" description="BioF2-like acetyltransferase" evidence="2">
    <location>
        <begin position="219"/>
        <end position="351"/>
    </location>
</feature>
<organism evidence="3 4">
    <name type="scientific">Alterirhizorhabdus solaris</name>
    <dbReference type="NCBI Taxonomy" id="2529389"/>
    <lineage>
        <taxon>Bacteria</taxon>
        <taxon>Pseudomonadati</taxon>
        <taxon>Pseudomonadota</taxon>
        <taxon>Alphaproteobacteria</taxon>
        <taxon>Sphingomonadales</taxon>
        <taxon>Rhizorhabdaceae</taxon>
        <taxon>Alterirhizorhabdus</taxon>
    </lineage>
</organism>
<dbReference type="SUPFAM" id="SSF55729">
    <property type="entry name" value="Acyl-CoA N-acyltransferases (Nat)"/>
    <property type="match status" value="1"/>
</dbReference>
<evidence type="ECO:0000256" key="1">
    <source>
        <dbReference type="SAM" id="MobiDB-lite"/>
    </source>
</evidence>
<gene>
    <name evidence="3" type="ORF">FOY91_08400</name>
</gene>
<dbReference type="OrthoDB" id="8334427at2"/>
<dbReference type="Pfam" id="PF13480">
    <property type="entry name" value="Acetyltransf_6"/>
    <property type="match status" value="1"/>
</dbReference>
<keyword evidence="3" id="KW-0808">Transferase</keyword>
<dbReference type="AlphaFoldDB" id="A0A558R6H8"/>
<sequence>MELPRGRCSGDERLAAPRRAEPRASGPLSGGQHRQVARLARDLQGAPDRAARRVIDFRLFDDLDAVEADAAHALDRVTQASLYDRIEWLRAHARHGLAPGAAWIARARTDGATAWLFLADEGRGRAAAFASWYTLSFAPVWQGGDATDRARLLRAIAGGLRGRFGRIVLAPLPADAVDAMETAFAAAGWWVDRQESSANWVAHVAGEDFATYWARRPSRLRNTARRKARDAGLEIAIHDGFDAAAWAAYEAVYAGSWKPNEGSPAFLREMAEREGAAGCLRLAVATREGRPVAAQMWTVEHGTATIHKLAYVETERARSPGTVLSEVMFRHVIERDCPALIDFGTGDDAYKADWMDEKRPLYRLTLHDPRSVAGLAGAARARIARWRAAR</sequence>
<accession>A0A558R6H8</accession>
<dbReference type="Proteomes" id="UP000318681">
    <property type="component" value="Unassembled WGS sequence"/>
</dbReference>
<dbReference type="EMBL" id="VNIM01000026">
    <property type="protein sequence ID" value="TVV74989.1"/>
    <property type="molecule type" value="Genomic_DNA"/>
</dbReference>
<proteinExistence type="predicted"/>
<dbReference type="InterPro" id="IPR016181">
    <property type="entry name" value="Acyl_CoA_acyltransferase"/>
</dbReference>
<feature type="region of interest" description="Disordered" evidence="1">
    <location>
        <begin position="1"/>
        <end position="34"/>
    </location>
</feature>
<comment type="caution">
    <text evidence="3">The sequence shown here is derived from an EMBL/GenBank/DDBJ whole genome shotgun (WGS) entry which is preliminary data.</text>
</comment>
<dbReference type="InterPro" id="IPR038740">
    <property type="entry name" value="BioF2-like_GNAT_dom"/>
</dbReference>
<keyword evidence="4" id="KW-1185">Reference proteome</keyword>
<protein>
    <submittedName>
        <fullName evidence="3">GNAT family N-acetyltransferase</fullName>
    </submittedName>
</protein>